<sequence length="1145" mass="132082">MQTDLKDSMDEFCGSMEQWSIGAGDSRRHAFDLGQLILKANPNSRGTDGSTRGIFIIGDQSSSKSTTVNSIIKQVALQMGNNTVTKIRTWIEHRYDPKLGNPRYDLKIVHNSEGTERELVRDGTLQDLTTEFTKLNERHIEDTKDARIIIHSNIPSFAIDCCDNPGLTPTNPEIQKTTDNITRRTLEKVLERQESQNDSVVLLCISALVFENPSWPRHMDLIKQINSDNLIVLVTRMDQLNIQGISQEIKGAHGIQGSKGTQGNKGTQGTTIRCSPLDILKHIRAKIEQQAQPHEFPDGVQFHYAASSSKEWDVLMREGWNEFERSERTNNDEMIRILCKDKRRWLDYGIDLIEINPKHKEEFAESVGMNKLQNRLLQRLHVHILKATEELMNLMTDYKTQTKKKLDMMSKNIKQSKDQSELIPEFCKQFVTVFQTLFASPLYSPTIHSDPWLKDFCNGIKRARETIKDYGWSLKNMWKIFETLKGSDGYAEFPPEEFRGSDFQLYMDDIEDYIKPAGKCFNTAQMLVQRLTQEYTLRSTLIELCELDVDEFVSRQVQASTSTQLSFGQAIDQKISEDYGRIFHAHEKKNVDRITGNYVELLGGNQWVAVFGALCLLLHAEFTIRIMRDTAFSSLLQTQSDDPMKGLLVTRFERYWKNRNKNLIDQETAENQIAKIMVRMGKTNYKNSSSTNKVPPIEDILWALYTMFFDRPYNHFKETLDGRTDLLMMTHATSLVHFYQLSSICVHQDIGYLMKWAANNPNSEYARAFLVKEEDVLDSINALLRVDIDSVFMINSIQNLQKFMNNERTNYELGESLPIFSRLSGAATDRVRSSVMGQPLEAVDKVKLFIDFADMGKSPDSFDQPESNTSFAEKERTSVNYIYKRRLTMGITSSVIDAIQQLARVQYEYSHQQTAPALQRELLGRVASLMLGYGYPYHPDVRPSSKWYLSPKVIVQFLLANEDFLSMHHSPEEQRTHEYNVKLDPRILESPIVKRIFSLGNDEFKHKTVSNHIKRLELAKRDEVDAYIIEFLAEDRFDWKHDQVNMHRKLNDFKNEIKEYNKWHDYLGAYKEVAEAVLLGRGNLLPKIGSGWKETNEFNESNELDEFTDEDNERDETSSTTSDSFDNSTFENNPLKSFYNNSSNS</sequence>
<evidence type="ECO:0000256" key="1">
    <source>
        <dbReference type="SAM" id="MobiDB-lite"/>
    </source>
</evidence>
<dbReference type="SUPFAM" id="SSF52540">
    <property type="entry name" value="P-loop containing nucleoside triphosphate hydrolases"/>
    <property type="match status" value="1"/>
</dbReference>
<feature type="compositionally biased region" description="Low complexity" evidence="1">
    <location>
        <begin position="1118"/>
        <end position="1131"/>
    </location>
</feature>
<feature type="compositionally biased region" description="Polar residues" evidence="1">
    <location>
        <begin position="1132"/>
        <end position="1145"/>
    </location>
</feature>
<feature type="domain" description="Dynamin N-terminal" evidence="2">
    <location>
        <begin position="54"/>
        <end position="188"/>
    </location>
</feature>
<name>A0A397G3K5_9GLOM</name>
<organism evidence="3 4">
    <name type="scientific">Diversispora epigaea</name>
    <dbReference type="NCBI Taxonomy" id="1348612"/>
    <lineage>
        <taxon>Eukaryota</taxon>
        <taxon>Fungi</taxon>
        <taxon>Fungi incertae sedis</taxon>
        <taxon>Mucoromycota</taxon>
        <taxon>Glomeromycotina</taxon>
        <taxon>Glomeromycetes</taxon>
        <taxon>Diversisporales</taxon>
        <taxon>Diversisporaceae</taxon>
        <taxon>Diversispora</taxon>
    </lineage>
</organism>
<protein>
    <recommendedName>
        <fullName evidence="2">Dynamin N-terminal domain-containing protein</fullName>
    </recommendedName>
</protein>
<reference evidence="3 4" key="1">
    <citation type="submission" date="2018-08" db="EMBL/GenBank/DDBJ databases">
        <title>Genome and evolution of the arbuscular mycorrhizal fungus Diversispora epigaea (formerly Glomus versiforme) and its bacterial endosymbionts.</title>
        <authorList>
            <person name="Sun X."/>
            <person name="Fei Z."/>
            <person name="Harrison M."/>
        </authorList>
    </citation>
    <scope>NUCLEOTIDE SEQUENCE [LARGE SCALE GENOMIC DNA]</scope>
    <source>
        <strain evidence="3 4">IT104</strain>
    </source>
</reference>
<dbReference type="AlphaFoldDB" id="A0A397G3K5"/>
<feature type="region of interest" description="Disordered" evidence="1">
    <location>
        <begin position="1099"/>
        <end position="1145"/>
    </location>
</feature>
<dbReference type="OrthoDB" id="2341214at2759"/>
<evidence type="ECO:0000313" key="3">
    <source>
        <dbReference type="EMBL" id="RHZ44649.1"/>
    </source>
</evidence>
<gene>
    <name evidence="3" type="ORF">Glove_714g30</name>
</gene>
<dbReference type="EMBL" id="PQFF01000567">
    <property type="protein sequence ID" value="RHZ44649.1"/>
    <property type="molecule type" value="Genomic_DNA"/>
</dbReference>
<dbReference type="InterPro" id="IPR045063">
    <property type="entry name" value="Dynamin_N"/>
</dbReference>
<comment type="caution">
    <text evidence="3">The sequence shown here is derived from an EMBL/GenBank/DDBJ whole genome shotgun (WGS) entry which is preliminary data.</text>
</comment>
<dbReference type="Pfam" id="PF00350">
    <property type="entry name" value="Dynamin_N"/>
    <property type="match status" value="1"/>
</dbReference>
<dbReference type="InterPro" id="IPR027417">
    <property type="entry name" value="P-loop_NTPase"/>
</dbReference>
<evidence type="ECO:0000259" key="2">
    <source>
        <dbReference type="Pfam" id="PF00350"/>
    </source>
</evidence>
<proteinExistence type="predicted"/>
<dbReference type="Gene3D" id="3.40.50.300">
    <property type="entry name" value="P-loop containing nucleotide triphosphate hydrolases"/>
    <property type="match status" value="1"/>
</dbReference>
<feature type="compositionally biased region" description="Acidic residues" evidence="1">
    <location>
        <begin position="1100"/>
        <end position="1114"/>
    </location>
</feature>
<evidence type="ECO:0000313" key="4">
    <source>
        <dbReference type="Proteomes" id="UP000266861"/>
    </source>
</evidence>
<accession>A0A397G3K5</accession>
<dbReference type="Proteomes" id="UP000266861">
    <property type="component" value="Unassembled WGS sequence"/>
</dbReference>
<keyword evidence="4" id="KW-1185">Reference proteome</keyword>